<feature type="transmembrane region" description="Helical" evidence="1">
    <location>
        <begin position="21"/>
        <end position="37"/>
    </location>
</feature>
<comment type="caution">
    <text evidence="2">The sequence shown here is derived from an EMBL/GenBank/DDBJ whole genome shotgun (WGS) entry which is preliminary data.</text>
</comment>
<gene>
    <name evidence="2" type="ORF">S01H4_20526</name>
</gene>
<reference evidence="2" key="1">
    <citation type="journal article" date="2014" name="Front. Microbiol.">
        <title>High frequency of phylogenetically diverse reductive dehalogenase-homologous genes in deep subseafloor sedimentary metagenomes.</title>
        <authorList>
            <person name="Kawai M."/>
            <person name="Futagami T."/>
            <person name="Toyoda A."/>
            <person name="Takaki Y."/>
            <person name="Nishi S."/>
            <person name="Hori S."/>
            <person name="Arai W."/>
            <person name="Tsubouchi T."/>
            <person name="Morono Y."/>
            <person name="Uchiyama I."/>
            <person name="Ito T."/>
            <person name="Fujiyama A."/>
            <person name="Inagaki F."/>
            <person name="Takami H."/>
        </authorList>
    </citation>
    <scope>NUCLEOTIDE SEQUENCE</scope>
    <source>
        <strain evidence="2">Expedition CK06-06</strain>
    </source>
</reference>
<proteinExistence type="predicted"/>
<evidence type="ECO:0000313" key="2">
    <source>
        <dbReference type="EMBL" id="GAG65137.1"/>
    </source>
</evidence>
<keyword evidence="1" id="KW-0812">Transmembrane</keyword>
<name>X1A4P3_9ZZZZ</name>
<feature type="non-terminal residue" evidence="2">
    <location>
        <position position="60"/>
    </location>
</feature>
<protein>
    <submittedName>
        <fullName evidence="2">Uncharacterized protein</fullName>
    </submittedName>
</protein>
<evidence type="ECO:0000256" key="1">
    <source>
        <dbReference type="SAM" id="Phobius"/>
    </source>
</evidence>
<keyword evidence="1" id="KW-0472">Membrane</keyword>
<dbReference type="AlphaFoldDB" id="X1A4P3"/>
<feature type="transmembrane region" description="Helical" evidence="1">
    <location>
        <begin position="43"/>
        <end position="59"/>
    </location>
</feature>
<accession>X1A4P3</accession>
<dbReference type="EMBL" id="BART01009235">
    <property type="protein sequence ID" value="GAG65137.1"/>
    <property type="molecule type" value="Genomic_DNA"/>
</dbReference>
<sequence>MNENNSKEDFLRVRELLNETLLRDAFIFAILYLFILSQSWKNIFLLLFPIITFGFSLFFR</sequence>
<keyword evidence="1" id="KW-1133">Transmembrane helix</keyword>
<organism evidence="2">
    <name type="scientific">marine sediment metagenome</name>
    <dbReference type="NCBI Taxonomy" id="412755"/>
    <lineage>
        <taxon>unclassified sequences</taxon>
        <taxon>metagenomes</taxon>
        <taxon>ecological metagenomes</taxon>
    </lineage>
</organism>